<reference evidence="3 4" key="1">
    <citation type="journal article" date="2013" name="Nature">
        <title>Insights into bilaterian evolution from three spiralian genomes.</title>
        <authorList>
            <person name="Simakov O."/>
            <person name="Marletaz F."/>
            <person name="Cho S.J."/>
            <person name="Edsinger-Gonzales E."/>
            <person name="Havlak P."/>
            <person name="Hellsten U."/>
            <person name="Kuo D.H."/>
            <person name="Larsson T."/>
            <person name="Lv J."/>
            <person name="Arendt D."/>
            <person name="Savage R."/>
            <person name="Osoegawa K."/>
            <person name="de Jong P."/>
            <person name="Grimwood J."/>
            <person name="Chapman J.A."/>
            <person name="Shapiro H."/>
            <person name="Aerts A."/>
            <person name="Otillar R.P."/>
            <person name="Terry A.Y."/>
            <person name="Boore J.L."/>
            <person name="Grigoriev I.V."/>
            <person name="Lindberg D.R."/>
            <person name="Seaver E.C."/>
            <person name="Weisblat D.A."/>
            <person name="Putnam N.H."/>
            <person name="Rokhsar D.S."/>
        </authorList>
    </citation>
    <scope>NUCLEOTIDE SEQUENCE [LARGE SCALE GENOMIC DNA]</scope>
</reference>
<dbReference type="KEGG" id="lgi:LOTGIDRAFT_235609"/>
<proteinExistence type="predicted"/>
<dbReference type="EMBL" id="KB203188">
    <property type="protein sequence ID" value="ESO86011.1"/>
    <property type="molecule type" value="Genomic_DNA"/>
</dbReference>
<dbReference type="HOGENOM" id="CLU_795215_0_0_1"/>
<feature type="region of interest" description="Disordered" evidence="1">
    <location>
        <begin position="300"/>
        <end position="326"/>
    </location>
</feature>
<dbReference type="AlphaFoldDB" id="V3ZYF1"/>
<dbReference type="GeneID" id="20249901"/>
<organism evidence="3 4">
    <name type="scientific">Lottia gigantea</name>
    <name type="common">Giant owl limpet</name>
    <dbReference type="NCBI Taxonomy" id="225164"/>
    <lineage>
        <taxon>Eukaryota</taxon>
        <taxon>Metazoa</taxon>
        <taxon>Spiralia</taxon>
        <taxon>Lophotrochozoa</taxon>
        <taxon>Mollusca</taxon>
        <taxon>Gastropoda</taxon>
        <taxon>Patellogastropoda</taxon>
        <taxon>Lottioidea</taxon>
        <taxon>Lottiidae</taxon>
        <taxon>Lottia</taxon>
    </lineage>
</organism>
<gene>
    <name evidence="3" type="ORF">LOTGIDRAFT_235609</name>
</gene>
<evidence type="ECO:0000256" key="1">
    <source>
        <dbReference type="SAM" id="MobiDB-lite"/>
    </source>
</evidence>
<dbReference type="RefSeq" id="XP_009063264.1">
    <property type="nucleotide sequence ID" value="XM_009065016.1"/>
</dbReference>
<dbReference type="CTD" id="20249901"/>
<keyword evidence="2" id="KW-0732">Signal</keyword>
<feature type="chain" id="PRO_5005714323" evidence="2">
    <location>
        <begin position="20"/>
        <end position="349"/>
    </location>
</feature>
<accession>V3ZYF1</accession>
<protein>
    <submittedName>
        <fullName evidence="3">Uncharacterized protein</fullName>
    </submittedName>
</protein>
<sequence length="349" mass="39064">MKGLTLACIAATVVAASHAMTTIIAPIAEISTTSSPSTTTINPLLQSRIDFEISRLTRRLERRIRGLQVGSGRLDRSITSLQRELDFNNAVLAQLPELIKNIMINNPTQRLSSRTVASIMRSVQNAATKASNEESAEVEDRRRRAIFEVTSSIVIVEGTTDSTTTTQIPEVTTQEVDTTTEMVTTAAPEQEVTSTATETTTEMTTQGTTLPSFLVSRINSVVSRIGRFFQRRIQRIQRSLSRLSRFRPLYSRLIDENTSALNNLPLLVRGLVTSPFQRRLRLSQVFRALRFRLTITTPSQPDVSPMSVRKRRQAESAEEDDDLVGDMEDLKELEQEIQEALEEVEKLDV</sequence>
<evidence type="ECO:0000313" key="3">
    <source>
        <dbReference type="EMBL" id="ESO86011.1"/>
    </source>
</evidence>
<evidence type="ECO:0000313" key="4">
    <source>
        <dbReference type="Proteomes" id="UP000030746"/>
    </source>
</evidence>
<feature type="signal peptide" evidence="2">
    <location>
        <begin position="1"/>
        <end position="19"/>
    </location>
</feature>
<name>V3ZYF1_LOTGI</name>
<evidence type="ECO:0000256" key="2">
    <source>
        <dbReference type="SAM" id="SignalP"/>
    </source>
</evidence>
<dbReference type="SMR" id="V3ZYF1"/>
<keyword evidence="4" id="KW-1185">Reference proteome</keyword>
<dbReference type="Proteomes" id="UP000030746">
    <property type="component" value="Unassembled WGS sequence"/>
</dbReference>
<feature type="compositionally biased region" description="Acidic residues" evidence="1">
    <location>
        <begin position="316"/>
        <end position="326"/>
    </location>
</feature>